<accession>A0A9W9YFZ1</accession>
<dbReference type="Proteomes" id="UP001163046">
    <property type="component" value="Unassembled WGS sequence"/>
</dbReference>
<gene>
    <name evidence="2" type="primary">TRAK2_4</name>
    <name evidence="2" type="ORF">OS493_002820</name>
</gene>
<evidence type="ECO:0000313" key="2">
    <source>
        <dbReference type="EMBL" id="KAJ7340094.1"/>
    </source>
</evidence>
<feature type="region of interest" description="Disordered" evidence="1">
    <location>
        <begin position="75"/>
        <end position="102"/>
    </location>
</feature>
<keyword evidence="3" id="KW-1185">Reference proteome</keyword>
<reference evidence="2" key="1">
    <citation type="submission" date="2023-01" db="EMBL/GenBank/DDBJ databases">
        <title>Genome assembly of the deep-sea coral Lophelia pertusa.</title>
        <authorList>
            <person name="Herrera S."/>
            <person name="Cordes E."/>
        </authorList>
    </citation>
    <scope>NUCLEOTIDE SEQUENCE</scope>
    <source>
        <strain evidence="2">USNM1676648</strain>
        <tissue evidence="2">Polyp</tissue>
    </source>
</reference>
<feature type="region of interest" description="Disordered" evidence="1">
    <location>
        <begin position="185"/>
        <end position="218"/>
    </location>
</feature>
<dbReference type="AlphaFoldDB" id="A0A9W9YFZ1"/>
<organism evidence="2 3">
    <name type="scientific">Desmophyllum pertusum</name>
    <dbReference type="NCBI Taxonomy" id="174260"/>
    <lineage>
        <taxon>Eukaryota</taxon>
        <taxon>Metazoa</taxon>
        <taxon>Cnidaria</taxon>
        <taxon>Anthozoa</taxon>
        <taxon>Hexacorallia</taxon>
        <taxon>Scleractinia</taxon>
        <taxon>Caryophylliina</taxon>
        <taxon>Caryophylliidae</taxon>
        <taxon>Desmophyllum</taxon>
    </lineage>
</organism>
<sequence length="302" mass="31069">MLLSKILGTSGLSAGLTIPAPITTTAKTSGLPTTTTSTSTTPSILTRSTLVRNSSGSNLLSLAQGAVAEDASIEIPNSAPARKQRRSSKMGSSNSLDQLGGGGLGARLYRSSSIGNIKDLSKENLSAPSGDVSEGGFFGRLRRSPSIGSLTNLVQRSNFSAVPFSNSLAGSKQRSTSLETFPVFKPGESPPSPSQFEQDGGSFFGRKTPSSSVDTLPGASGGGLTAGTRLSGFAGIRGFWSQGGSKSLESPAPAPPVHQQPQPKSEERLEKINKAFAFEDFGGLGLMSFFGGKSRESSSGSQ</sequence>
<dbReference type="EMBL" id="MU827778">
    <property type="protein sequence ID" value="KAJ7340094.1"/>
    <property type="molecule type" value="Genomic_DNA"/>
</dbReference>
<feature type="region of interest" description="Disordered" evidence="1">
    <location>
        <begin position="242"/>
        <end position="266"/>
    </location>
</feature>
<evidence type="ECO:0000313" key="3">
    <source>
        <dbReference type="Proteomes" id="UP001163046"/>
    </source>
</evidence>
<name>A0A9W9YFZ1_9CNID</name>
<protein>
    <submittedName>
        <fullName evidence="2">Anterograde dendritic transport of mitochondrion</fullName>
    </submittedName>
</protein>
<proteinExistence type="predicted"/>
<comment type="caution">
    <text evidence="2">The sequence shown here is derived from an EMBL/GenBank/DDBJ whole genome shotgun (WGS) entry which is preliminary data.</text>
</comment>
<dbReference type="OrthoDB" id="10067624at2759"/>
<evidence type="ECO:0000256" key="1">
    <source>
        <dbReference type="SAM" id="MobiDB-lite"/>
    </source>
</evidence>